<evidence type="ECO:0000313" key="3">
    <source>
        <dbReference type="EMBL" id="OEE62907.1"/>
    </source>
</evidence>
<dbReference type="Proteomes" id="UP000095039">
    <property type="component" value="Unassembled WGS sequence"/>
</dbReference>
<evidence type="ECO:0000259" key="2">
    <source>
        <dbReference type="Pfam" id="PF13778"/>
    </source>
</evidence>
<reference evidence="3 4" key="1">
    <citation type="journal article" date="2012" name="Science">
        <title>Ecological populations of bacteria act as socially cohesive units of antibiotic production and resistance.</title>
        <authorList>
            <person name="Cordero O.X."/>
            <person name="Wildschutte H."/>
            <person name="Kirkup B."/>
            <person name="Proehl S."/>
            <person name="Ngo L."/>
            <person name="Hussain F."/>
            <person name="Le Roux F."/>
            <person name="Mincer T."/>
            <person name="Polz M.F."/>
        </authorList>
    </citation>
    <scope>NUCLEOTIDE SEQUENCE [LARGE SCALE GENOMIC DNA]</scope>
    <source>
        <strain evidence="3 4">FF-454</strain>
    </source>
</reference>
<proteinExistence type="predicted"/>
<gene>
    <name evidence="3" type="ORF">A1OK_20200</name>
</gene>
<dbReference type="InterPro" id="IPR025232">
    <property type="entry name" value="DUF4174"/>
</dbReference>
<evidence type="ECO:0000313" key="4">
    <source>
        <dbReference type="Proteomes" id="UP000095039"/>
    </source>
</evidence>
<organism evidence="3 4">
    <name type="scientific">Enterovibrio norvegicus FF-454</name>
    <dbReference type="NCBI Taxonomy" id="1185651"/>
    <lineage>
        <taxon>Bacteria</taxon>
        <taxon>Pseudomonadati</taxon>
        <taxon>Pseudomonadota</taxon>
        <taxon>Gammaproteobacteria</taxon>
        <taxon>Vibrionales</taxon>
        <taxon>Vibrionaceae</taxon>
        <taxon>Enterovibrio</taxon>
    </lineage>
</organism>
<dbReference type="EMBL" id="AJWN02000032">
    <property type="protein sequence ID" value="OEE62907.1"/>
    <property type="molecule type" value="Genomic_DNA"/>
</dbReference>
<keyword evidence="1" id="KW-0732">Signal</keyword>
<dbReference type="Pfam" id="PF13778">
    <property type="entry name" value="DUF4174"/>
    <property type="match status" value="1"/>
</dbReference>
<dbReference type="AlphaFoldDB" id="A0A1E5CBU8"/>
<name>A0A1E5CBU8_9GAMM</name>
<comment type="caution">
    <text evidence="3">The sequence shown here is derived from an EMBL/GenBank/DDBJ whole genome shotgun (WGS) entry which is preliminary data.</text>
</comment>
<evidence type="ECO:0000256" key="1">
    <source>
        <dbReference type="ARBA" id="ARBA00022729"/>
    </source>
</evidence>
<feature type="domain" description="DUF4174" evidence="2">
    <location>
        <begin position="29"/>
        <end position="137"/>
    </location>
</feature>
<keyword evidence="4" id="KW-1185">Reference proteome</keyword>
<sequence>MRTLSHFGLAAVLVFSSQVVSYPFYGLIEPHRTLIFFTPSFDEKVEAFERLMLVHSCQLDDRDLHPLIFNMQEMSDSRGLFSSQEIHKLRRKYAIETDQHVAVLIGKDGSEKFRWQQSVNINELVNVIDEMPMRKAEMQRRGNRCSI</sequence>
<protein>
    <recommendedName>
        <fullName evidence="2">DUF4174 domain-containing protein</fullName>
    </recommendedName>
</protein>
<accession>A0A1E5CBU8</accession>